<dbReference type="EMBL" id="LVVM01000690">
    <property type="protein sequence ID" value="OJA20161.1"/>
    <property type="molecule type" value="Genomic_DNA"/>
</dbReference>
<evidence type="ECO:0000313" key="2">
    <source>
        <dbReference type="EMBL" id="OJA20161.1"/>
    </source>
</evidence>
<dbReference type="AlphaFoldDB" id="A0A1J8R3E4"/>
<accession>A0A1J8R3E4</accession>
<dbReference type="OrthoDB" id="10634686at2759"/>
<name>A0A1J8R3E4_9AGAM</name>
<sequence>MKRTENNLTLDQRSTSISPDSRDLMLPCTGGDSNLKLAVSPKDTVKEVKSNTVGFILYTSVDGCDIPDAVINLLDVMLAHQMANTRALEVQWIHSMLTQKRFLLPPHRVLFSVDCHWVLPDDTPLLHAISKPADFRVEWEHESRESTAPRASSLLVNSSPNHMLTMTQGPHASGSRAWLFGEFAIRYVEVFTEYDL</sequence>
<evidence type="ECO:0000256" key="1">
    <source>
        <dbReference type="SAM" id="MobiDB-lite"/>
    </source>
</evidence>
<protein>
    <submittedName>
        <fullName evidence="2">Uncharacterized protein</fullName>
    </submittedName>
</protein>
<dbReference type="Proteomes" id="UP000183567">
    <property type="component" value="Unassembled WGS sequence"/>
</dbReference>
<comment type="caution">
    <text evidence="2">The sequence shown here is derived from an EMBL/GenBank/DDBJ whole genome shotgun (WGS) entry which is preliminary data.</text>
</comment>
<organism evidence="2 3">
    <name type="scientific">Rhizopogon vesiculosus</name>
    <dbReference type="NCBI Taxonomy" id="180088"/>
    <lineage>
        <taxon>Eukaryota</taxon>
        <taxon>Fungi</taxon>
        <taxon>Dikarya</taxon>
        <taxon>Basidiomycota</taxon>
        <taxon>Agaricomycotina</taxon>
        <taxon>Agaricomycetes</taxon>
        <taxon>Agaricomycetidae</taxon>
        <taxon>Boletales</taxon>
        <taxon>Suillineae</taxon>
        <taxon>Rhizopogonaceae</taxon>
        <taxon>Rhizopogon</taxon>
    </lineage>
</organism>
<feature type="region of interest" description="Disordered" evidence="1">
    <location>
        <begin position="1"/>
        <end position="23"/>
    </location>
</feature>
<gene>
    <name evidence="2" type="ORF">AZE42_07942</name>
</gene>
<feature type="compositionally biased region" description="Polar residues" evidence="1">
    <location>
        <begin position="1"/>
        <end position="19"/>
    </location>
</feature>
<evidence type="ECO:0000313" key="3">
    <source>
        <dbReference type="Proteomes" id="UP000183567"/>
    </source>
</evidence>
<proteinExistence type="predicted"/>
<keyword evidence="3" id="KW-1185">Reference proteome</keyword>
<reference evidence="2 3" key="1">
    <citation type="submission" date="2016-03" db="EMBL/GenBank/DDBJ databases">
        <title>Comparative genomics of the ectomycorrhizal sister species Rhizopogon vinicolor and Rhizopogon vesiculosus (Basidiomycota: Boletales) reveals a divergence of the mating type B locus.</title>
        <authorList>
            <person name="Mujic A.B."/>
            <person name="Kuo A."/>
            <person name="Tritt A."/>
            <person name="Lipzen A."/>
            <person name="Chen C."/>
            <person name="Johnson J."/>
            <person name="Sharma A."/>
            <person name="Barry K."/>
            <person name="Grigoriev I.V."/>
            <person name="Spatafora J.W."/>
        </authorList>
    </citation>
    <scope>NUCLEOTIDE SEQUENCE [LARGE SCALE GENOMIC DNA]</scope>
    <source>
        <strain evidence="2 3">AM-OR11-056</strain>
    </source>
</reference>